<dbReference type="InterPro" id="IPR041492">
    <property type="entry name" value="HAD_2"/>
</dbReference>
<dbReference type="Proteomes" id="UP000649345">
    <property type="component" value="Unassembled WGS sequence"/>
</dbReference>
<dbReference type="AlphaFoldDB" id="A0A923RKQ7"/>
<dbReference type="NCBIfam" id="TIGR01549">
    <property type="entry name" value="HAD-SF-IA-v1"/>
    <property type="match status" value="1"/>
</dbReference>
<dbReference type="SUPFAM" id="SSF56784">
    <property type="entry name" value="HAD-like"/>
    <property type="match status" value="1"/>
</dbReference>
<dbReference type="Gene3D" id="1.10.150.240">
    <property type="entry name" value="Putative phosphatase, domain 2"/>
    <property type="match status" value="1"/>
</dbReference>
<reference evidence="1" key="1">
    <citation type="submission" date="2020-08" db="EMBL/GenBank/DDBJ databases">
        <title>Genome public.</title>
        <authorList>
            <person name="Liu C."/>
            <person name="Sun Q."/>
        </authorList>
    </citation>
    <scope>NUCLEOTIDE SEQUENCE</scope>
    <source>
        <strain evidence="1">NSJ-68</strain>
    </source>
</reference>
<proteinExistence type="predicted"/>
<dbReference type="NCBIfam" id="TIGR02254">
    <property type="entry name" value="YjjG_YfnB"/>
    <property type="match status" value="1"/>
</dbReference>
<dbReference type="InterPro" id="IPR006439">
    <property type="entry name" value="HAD-SF_hydro_IA"/>
</dbReference>
<dbReference type="SFLD" id="SFLDG01129">
    <property type="entry name" value="C1.5:_HAD__Beta-PGM__Phosphata"/>
    <property type="match status" value="1"/>
</dbReference>
<evidence type="ECO:0000313" key="2">
    <source>
        <dbReference type="Proteomes" id="UP000649345"/>
    </source>
</evidence>
<name>A0A923RKQ7_9FIRM</name>
<protein>
    <submittedName>
        <fullName evidence="1">Noncanonical pyrimidine nucleotidase, YjjG family</fullName>
    </submittedName>
</protein>
<dbReference type="InterPro" id="IPR011951">
    <property type="entry name" value="HAD-SF_hydro_IA_YjjG/PynA"/>
</dbReference>
<dbReference type="EMBL" id="JACOOR010000001">
    <property type="protein sequence ID" value="MBC5658449.1"/>
    <property type="molecule type" value="Genomic_DNA"/>
</dbReference>
<dbReference type="SFLD" id="SFLDS00003">
    <property type="entry name" value="Haloacid_Dehalogenase"/>
    <property type="match status" value="1"/>
</dbReference>
<dbReference type="PANTHER" id="PTHR47478">
    <property type="match status" value="1"/>
</dbReference>
<sequence>MIDTILWDLDNTIFDFSRAERIALRKTLVELGVEPVETTLNRYSELNDAQWKLLELGKLTRQQVKVRRYQLLFEELGVDASAEQAAKLYEGYLALGHYYMDGAEEVLETLRGQYRMYLVTNGTASVQHGRVNSSNLMNYMEDMFISEEVGYDKPSNAYFDACFARIPDFHKEHAVIVGDSLTSDIRGGINAGVRTIWFNPRGIEPSAELSPDREIRKLSELPELLSEL</sequence>
<dbReference type="InterPro" id="IPR052550">
    <property type="entry name" value="Pyrimidine_5'-ntase_YjjG"/>
</dbReference>
<dbReference type="SFLD" id="SFLDG01135">
    <property type="entry name" value="C1.5.6:_HAD__Beta-PGM__Phospha"/>
    <property type="match status" value="1"/>
</dbReference>
<dbReference type="InterPro" id="IPR023214">
    <property type="entry name" value="HAD_sf"/>
</dbReference>
<dbReference type="InterPro" id="IPR023198">
    <property type="entry name" value="PGP-like_dom2"/>
</dbReference>
<accession>A0A923RKQ7</accession>
<dbReference type="Gene3D" id="3.40.50.1000">
    <property type="entry name" value="HAD superfamily/HAD-like"/>
    <property type="match status" value="1"/>
</dbReference>
<gene>
    <name evidence="1" type="ORF">H8S44_01440</name>
</gene>
<dbReference type="PANTHER" id="PTHR47478:SF1">
    <property type="entry name" value="PYRIMIDINE 5'-NUCLEOTIDASE YJJG"/>
    <property type="match status" value="1"/>
</dbReference>
<dbReference type="RefSeq" id="WP_186872834.1">
    <property type="nucleotide sequence ID" value="NZ_JACOOR010000001.1"/>
</dbReference>
<dbReference type="GO" id="GO:0008253">
    <property type="term" value="F:5'-nucleotidase activity"/>
    <property type="evidence" value="ECO:0007669"/>
    <property type="project" value="InterPro"/>
</dbReference>
<evidence type="ECO:0000313" key="1">
    <source>
        <dbReference type="EMBL" id="MBC5658449.1"/>
    </source>
</evidence>
<dbReference type="Pfam" id="PF13419">
    <property type="entry name" value="HAD_2"/>
    <property type="match status" value="1"/>
</dbReference>
<comment type="caution">
    <text evidence="1">The sequence shown here is derived from an EMBL/GenBank/DDBJ whole genome shotgun (WGS) entry which is preliminary data.</text>
</comment>
<organism evidence="1 2">
    <name type="scientific">Anaerosacchariphilus hominis</name>
    <dbReference type="NCBI Taxonomy" id="2763017"/>
    <lineage>
        <taxon>Bacteria</taxon>
        <taxon>Bacillati</taxon>
        <taxon>Bacillota</taxon>
        <taxon>Clostridia</taxon>
        <taxon>Lachnospirales</taxon>
        <taxon>Lachnospiraceae</taxon>
        <taxon>Anaerosacchariphilus</taxon>
    </lineage>
</organism>
<dbReference type="CDD" id="cd04305">
    <property type="entry name" value="HAD_Neu5Ac-Pase_like"/>
    <property type="match status" value="1"/>
</dbReference>
<dbReference type="InterPro" id="IPR036412">
    <property type="entry name" value="HAD-like_sf"/>
</dbReference>
<keyword evidence="2" id="KW-1185">Reference proteome</keyword>